<dbReference type="AlphaFoldDB" id="A0A7W6HV02"/>
<comment type="caution">
    <text evidence="1">The sequence shown here is derived from an EMBL/GenBank/DDBJ whole genome shotgun (WGS) entry which is preliminary data.</text>
</comment>
<sequence length="69" mass="7818">MNCPNQECQSDIFDINETYINGKDYIVITCSNCNAHIGVFPDPQPLLDKIKELESKIEDLESRISDLEG</sequence>
<reference evidence="1 2" key="1">
    <citation type="submission" date="2020-08" db="EMBL/GenBank/DDBJ databases">
        <title>Genomic Encyclopedia of Type Strains, Phase IV (KMG-IV): sequencing the most valuable type-strain genomes for metagenomic binning, comparative biology and taxonomic classification.</title>
        <authorList>
            <person name="Goeker M."/>
        </authorList>
    </citation>
    <scope>NUCLEOTIDE SEQUENCE [LARGE SCALE GENOMIC DNA]</scope>
    <source>
        <strain evidence="1 2">DSM 105721</strain>
    </source>
</reference>
<dbReference type="GeneID" id="93103322"/>
<evidence type="ECO:0000313" key="1">
    <source>
        <dbReference type="EMBL" id="MBB4025466.1"/>
    </source>
</evidence>
<organism evidence="1 2">
    <name type="scientific">Butyricimonas faecihominis</name>
    <dbReference type="NCBI Taxonomy" id="1472416"/>
    <lineage>
        <taxon>Bacteria</taxon>
        <taxon>Pseudomonadati</taxon>
        <taxon>Bacteroidota</taxon>
        <taxon>Bacteroidia</taxon>
        <taxon>Bacteroidales</taxon>
        <taxon>Odoribacteraceae</taxon>
        <taxon>Butyricimonas</taxon>
    </lineage>
</organism>
<proteinExistence type="predicted"/>
<keyword evidence="2" id="KW-1185">Reference proteome</keyword>
<gene>
    <name evidence="1" type="ORF">GGR14_001238</name>
</gene>
<protein>
    <submittedName>
        <fullName evidence="1">Uncharacterized protein</fullName>
    </submittedName>
</protein>
<dbReference type="RefSeq" id="WP_151411498.1">
    <property type="nucleotide sequence ID" value="NZ_AP028155.1"/>
</dbReference>
<accession>A0A7W6HV02</accession>
<name>A0A7W6HV02_9BACT</name>
<evidence type="ECO:0000313" key="2">
    <source>
        <dbReference type="Proteomes" id="UP000546007"/>
    </source>
</evidence>
<dbReference type="EMBL" id="JACIES010000002">
    <property type="protein sequence ID" value="MBB4025466.1"/>
    <property type="molecule type" value="Genomic_DNA"/>
</dbReference>
<dbReference type="Proteomes" id="UP000546007">
    <property type="component" value="Unassembled WGS sequence"/>
</dbReference>